<evidence type="ECO:0000313" key="4">
    <source>
        <dbReference type="Proteomes" id="UP000192911"/>
    </source>
</evidence>
<dbReference type="Proteomes" id="UP000192911">
    <property type="component" value="Unassembled WGS sequence"/>
</dbReference>
<organism evidence="3 4">
    <name type="scientific">Trinickia caryophylli</name>
    <name type="common">Paraburkholderia caryophylli</name>
    <dbReference type="NCBI Taxonomy" id="28094"/>
    <lineage>
        <taxon>Bacteria</taxon>
        <taxon>Pseudomonadati</taxon>
        <taxon>Pseudomonadota</taxon>
        <taxon>Betaproteobacteria</taxon>
        <taxon>Burkholderiales</taxon>
        <taxon>Burkholderiaceae</taxon>
        <taxon>Trinickia</taxon>
    </lineage>
</organism>
<name>A0A1X7CLH9_TRICW</name>
<feature type="signal peptide" evidence="1">
    <location>
        <begin position="1"/>
        <end position="19"/>
    </location>
</feature>
<proteinExistence type="predicted"/>
<dbReference type="AlphaFoldDB" id="A0A1X7CLH9"/>
<dbReference type="Pfam" id="PF13590">
    <property type="entry name" value="DUF4136"/>
    <property type="match status" value="1"/>
</dbReference>
<dbReference type="EMBL" id="FXAH01000001">
    <property type="protein sequence ID" value="SME98836.1"/>
    <property type="molecule type" value="Genomic_DNA"/>
</dbReference>
<reference evidence="4" key="1">
    <citation type="submission" date="2017-04" db="EMBL/GenBank/DDBJ databases">
        <authorList>
            <person name="Varghese N."/>
            <person name="Submissions S."/>
        </authorList>
    </citation>
    <scope>NUCLEOTIDE SEQUENCE [LARGE SCALE GENOMIC DNA]</scope>
    <source>
        <strain evidence="4">Ballard 720</strain>
    </source>
</reference>
<protein>
    <recommendedName>
        <fullName evidence="2">DUF4136 domain-containing protein</fullName>
    </recommendedName>
</protein>
<keyword evidence="4" id="KW-1185">Reference proteome</keyword>
<feature type="chain" id="PRO_5012326861" description="DUF4136 domain-containing protein" evidence="1">
    <location>
        <begin position="20"/>
        <end position="233"/>
    </location>
</feature>
<dbReference type="GeneID" id="95548953"/>
<dbReference type="RefSeq" id="WP_085224483.1">
    <property type="nucleotide sequence ID" value="NZ_BSQD01000001.1"/>
</dbReference>
<accession>A0A1X7CLH9</accession>
<gene>
    <name evidence="3" type="ORF">SAMN06295900_101571</name>
</gene>
<feature type="domain" description="DUF4136" evidence="2">
    <location>
        <begin position="34"/>
        <end position="190"/>
    </location>
</feature>
<evidence type="ECO:0000256" key="1">
    <source>
        <dbReference type="SAM" id="SignalP"/>
    </source>
</evidence>
<dbReference type="PROSITE" id="PS51257">
    <property type="entry name" value="PROKAR_LIPOPROTEIN"/>
    <property type="match status" value="1"/>
</dbReference>
<evidence type="ECO:0000259" key="2">
    <source>
        <dbReference type="Pfam" id="PF13590"/>
    </source>
</evidence>
<evidence type="ECO:0000313" key="3">
    <source>
        <dbReference type="EMBL" id="SME98836.1"/>
    </source>
</evidence>
<keyword evidence="1" id="KW-0732">Signal</keyword>
<dbReference type="InterPro" id="IPR025411">
    <property type="entry name" value="DUF4136"/>
</dbReference>
<dbReference type="OrthoDB" id="8940851at2"/>
<sequence>MTAMWDRARRLAVPVLAVAAVAMSGCTSYVTTQVTAFSAWSGSDATRTYAFSRSSAQQNSIEEATYEQLVANELDLYAFRPRPAGEANYLVSLSYDTRGDTMTVSQPVYYGSPWAGPYWRPFDPWGPFGAFPAGYVSQTYPVYTHTLGIRMTERSTGKEVYNVTARDTDDDSSLVRAMPYLVRGALADFPLGNGVVRTVRIPVDKKGRAASNEVPVVPAAATTGASGAATAPR</sequence>